<comment type="similarity">
    <text evidence="4">Belongs to the L/F-transferase family.</text>
</comment>
<keyword evidence="1 4" id="KW-0963">Cytoplasm</keyword>
<evidence type="ECO:0000256" key="4">
    <source>
        <dbReference type="HAMAP-Rule" id="MF_00688"/>
    </source>
</evidence>
<accession>A0A916U297</accession>
<comment type="function">
    <text evidence="4">Functions in the N-end rule pathway of protein degradation where it conjugates Leu, Phe and, less efficiently, Met from aminoacyl-tRNAs to the N-termini of proteins containing an N-terminal arginine or lysine.</text>
</comment>
<evidence type="ECO:0000256" key="3">
    <source>
        <dbReference type="ARBA" id="ARBA00023315"/>
    </source>
</evidence>
<dbReference type="InterPro" id="IPR042203">
    <property type="entry name" value="Leu/Phe-tRNA_Trfase_C"/>
</dbReference>
<dbReference type="HAMAP" id="MF_00688">
    <property type="entry name" value="Leu_Phe_trans"/>
    <property type="match status" value="1"/>
</dbReference>
<comment type="catalytic activity">
    <reaction evidence="4">
        <text>N-terminal L-lysyl-[protein] + L-leucyl-tRNA(Leu) = N-terminal L-leucyl-L-lysyl-[protein] + tRNA(Leu) + H(+)</text>
        <dbReference type="Rhea" id="RHEA:12340"/>
        <dbReference type="Rhea" id="RHEA-COMP:9613"/>
        <dbReference type="Rhea" id="RHEA-COMP:9622"/>
        <dbReference type="Rhea" id="RHEA-COMP:12670"/>
        <dbReference type="Rhea" id="RHEA-COMP:12671"/>
        <dbReference type="ChEBI" id="CHEBI:15378"/>
        <dbReference type="ChEBI" id="CHEBI:65249"/>
        <dbReference type="ChEBI" id="CHEBI:78442"/>
        <dbReference type="ChEBI" id="CHEBI:78494"/>
        <dbReference type="ChEBI" id="CHEBI:133043"/>
        <dbReference type="EC" id="2.3.2.6"/>
    </reaction>
</comment>
<evidence type="ECO:0000313" key="5">
    <source>
        <dbReference type="EMBL" id="GGC56970.1"/>
    </source>
</evidence>
<dbReference type="NCBIfam" id="TIGR00667">
    <property type="entry name" value="aat"/>
    <property type="match status" value="1"/>
</dbReference>
<keyword evidence="2 4" id="KW-0808">Transferase</keyword>
<organism evidence="5 6">
    <name type="scientific">Chelatococcus reniformis</name>
    <dbReference type="NCBI Taxonomy" id="1494448"/>
    <lineage>
        <taxon>Bacteria</taxon>
        <taxon>Pseudomonadati</taxon>
        <taxon>Pseudomonadota</taxon>
        <taxon>Alphaproteobacteria</taxon>
        <taxon>Hyphomicrobiales</taxon>
        <taxon>Chelatococcaceae</taxon>
        <taxon>Chelatococcus</taxon>
    </lineage>
</organism>
<dbReference type="InterPro" id="IPR016181">
    <property type="entry name" value="Acyl_CoA_acyltransferase"/>
</dbReference>
<dbReference type="Proteomes" id="UP000637002">
    <property type="component" value="Unassembled WGS sequence"/>
</dbReference>
<evidence type="ECO:0000256" key="2">
    <source>
        <dbReference type="ARBA" id="ARBA00022679"/>
    </source>
</evidence>
<dbReference type="GO" id="GO:0030163">
    <property type="term" value="P:protein catabolic process"/>
    <property type="evidence" value="ECO:0007669"/>
    <property type="project" value="UniProtKB-UniRule"/>
</dbReference>
<dbReference type="EC" id="2.3.2.6" evidence="4"/>
<comment type="subcellular location">
    <subcellularLocation>
        <location evidence="4">Cytoplasm</location>
    </subcellularLocation>
</comment>
<dbReference type="AlphaFoldDB" id="A0A916U297"/>
<comment type="caution">
    <text evidence="5">The sequence shown here is derived from an EMBL/GenBank/DDBJ whole genome shotgun (WGS) entry which is preliminary data.</text>
</comment>
<name>A0A916U297_9HYPH</name>
<dbReference type="RefSeq" id="WP_188608486.1">
    <property type="nucleotide sequence ID" value="NZ_BMGG01000002.1"/>
</dbReference>
<dbReference type="InterPro" id="IPR004616">
    <property type="entry name" value="Leu/Phe-tRNA_Trfase"/>
</dbReference>
<proteinExistence type="inferred from homology"/>
<sequence length="231" mass="25614">MRYRDPIEITPEILLKAYACGVFPMAESADDPNLFWVEPKKRGVMPLDGFHVPRRLRRTVMAEPFEIRIDHAFDAVIANCAAPQPDRDKTWINQRIRRLYGELFDLGHCHTVEAWQDGRLVGGLYGVRLGAAFFGESMFHLARDASKIALVHLAARLIAGGFTLLDAQFVTEHLASFGAVEVSQRAYQAQLRGAVAKDADWHAFGRDGRTSGRDALAVILGLDAGAEPSRS</sequence>
<dbReference type="Pfam" id="PF03588">
    <property type="entry name" value="Leu_Phe_trans"/>
    <property type="match status" value="1"/>
</dbReference>
<comment type="catalytic activity">
    <reaction evidence="4">
        <text>L-phenylalanyl-tRNA(Phe) + an N-terminal L-alpha-aminoacyl-[protein] = an N-terminal L-phenylalanyl-L-alpha-aminoacyl-[protein] + tRNA(Phe)</text>
        <dbReference type="Rhea" id="RHEA:43632"/>
        <dbReference type="Rhea" id="RHEA-COMP:9668"/>
        <dbReference type="Rhea" id="RHEA-COMP:9699"/>
        <dbReference type="Rhea" id="RHEA-COMP:10636"/>
        <dbReference type="Rhea" id="RHEA-COMP:10637"/>
        <dbReference type="ChEBI" id="CHEBI:78442"/>
        <dbReference type="ChEBI" id="CHEBI:78531"/>
        <dbReference type="ChEBI" id="CHEBI:78597"/>
        <dbReference type="ChEBI" id="CHEBI:83561"/>
        <dbReference type="EC" id="2.3.2.6"/>
    </reaction>
</comment>
<dbReference type="PANTHER" id="PTHR30098">
    <property type="entry name" value="LEUCYL/PHENYLALANYL-TRNA--PROTEIN TRANSFERASE"/>
    <property type="match status" value="1"/>
</dbReference>
<reference evidence="5" key="2">
    <citation type="submission" date="2020-09" db="EMBL/GenBank/DDBJ databases">
        <authorList>
            <person name="Sun Q."/>
            <person name="Zhou Y."/>
        </authorList>
    </citation>
    <scope>NUCLEOTIDE SEQUENCE</scope>
    <source>
        <strain evidence="5">CGMCC 1.12919</strain>
    </source>
</reference>
<dbReference type="GO" id="GO:0005737">
    <property type="term" value="C:cytoplasm"/>
    <property type="evidence" value="ECO:0007669"/>
    <property type="project" value="UniProtKB-SubCell"/>
</dbReference>
<dbReference type="SUPFAM" id="SSF55729">
    <property type="entry name" value="Acyl-CoA N-acyltransferases (Nat)"/>
    <property type="match status" value="1"/>
</dbReference>
<keyword evidence="6" id="KW-1185">Reference proteome</keyword>
<comment type="catalytic activity">
    <reaction evidence="4">
        <text>N-terminal L-arginyl-[protein] + L-leucyl-tRNA(Leu) = N-terminal L-leucyl-L-arginyl-[protein] + tRNA(Leu) + H(+)</text>
        <dbReference type="Rhea" id="RHEA:50416"/>
        <dbReference type="Rhea" id="RHEA-COMP:9613"/>
        <dbReference type="Rhea" id="RHEA-COMP:9622"/>
        <dbReference type="Rhea" id="RHEA-COMP:12672"/>
        <dbReference type="Rhea" id="RHEA-COMP:12673"/>
        <dbReference type="ChEBI" id="CHEBI:15378"/>
        <dbReference type="ChEBI" id="CHEBI:64719"/>
        <dbReference type="ChEBI" id="CHEBI:78442"/>
        <dbReference type="ChEBI" id="CHEBI:78494"/>
        <dbReference type="ChEBI" id="CHEBI:133044"/>
        <dbReference type="EC" id="2.3.2.6"/>
    </reaction>
</comment>
<protein>
    <recommendedName>
        <fullName evidence="4">Leucyl/phenylalanyl-tRNA--protein transferase</fullName>
        <ecNumber evidence="4">2.3.2.6</ecNumber>
    </recommendedName>
    <alternativeName>
        <fullName evidence="4">L/F-transferase</fullName>
    </alternativeName>
    <alternativeName>
        <fullName evidence="4">Leucyltransferase</fullName>
    </alternativeName>
    <alternativeName>
        <fullName evidence="4">Phenyalanyltransferase</fullName>
    </alternativeName>
</protein>
<dbReference type="FunFam" id="3.40.630.70:FF:000001">
    <property type="entry name" value="Leucyl/phenylalanyl-tRNA--protein transferase"/>
    <property type="match status" value="1"/>
</dbReference>
<gene>
    <name evidence="4 5" type="primary">aat</name>
    <name evidence="5" type="ORF">GCM10010994_14840</name>
</gene>
<dbReference type="GO" id="GO:0008914">
    <property type="term" value="F:leucyl-tRNA--protein transferase activity"/>
    <property type="evidence" value="ECO:0007669"/>
    <property type="project" value="UniProtKB-UniRule"/>
</dbReference>
<dbReference type="EMBL" id="BMGG01000002">
    <property type="protein sequence ID" value="GGC56970.1"/>
    <property type="molecule type" value="Genomic_DNA"/>
</dbReference>
<dbReference type="Gene3D" id="3.40.630.70">
    <property type="entry name" value="Leucyl/phenylalanyl-tRNA-protein transferase, C-terminal domain"/>
    <property type="match status" value="1"/>
</dbReference>
<evidence type="ECO:0000313" key="6">
    <source>
        <dbReference type="Proteomes" id="UP000637002"/>
    </source>
</evidence>
<dbReference type="PANTHER" id="PTHR30098:SF2">
    <property type="entry name" value="LEUCYL_PHENYLALANYL-TRNA--PROTEIN TRANSFERASE"/>
    <property type="match status" value="1"/>
</dbReference>
<keyword evidence="3 4" id="KW-0012">Acyltransferase</keyword>
<reference evidence="5" key="1">
    <citation type="journal article" date="2014" name="Int. J. Syst. Evol. Microbiol.">
        <title>Complete genome sequence of Corynebacterium casei LMG S-19264T (=DSM 44701T), isolated from a smear-ripened cheese.</title>
        <authorList>
            <consortium name="US DOE Joint Genome Institute (JGI-PGF)"/>
            <person name="Walter F."/>
            <person name="Albersmeier A."/>
            <person name="Kalinowski J."/>
            <person name="Ruckert C."/>
        </authorList>
    </citation>
    <scope>NUCLEOTIDE SEQUENCE</scope>
    <source>
        <strain evidence="5">CGMCC 1.12919</strain>
    </source>
</reference>
<evidence type="ECO:0000256" key="1">
    <source>
        <dbReference type="ARBA" id="ARBA00022490"/>
    </source>
</evidence>